<dbReference type="RefSeq" id="WP_181380284.1">
    <property type="nucleotide sequence ID" value="NZ_QGDI01000006.1"/>
</dbReference>
<accession>A0A315YM21</accession>
<reference evidence="1 2" key="1">
    <citation type="submission" date="2018-05" db="EMBL/GenBank/DDBJ databases">
        <title>The Hungate 1000. A catalogue of reference genomes from the rumen microbiome.</title>
        <authorList>
            <person name="Kelly W."/>
        </authorList>
    </citation>
    <scope>NUCLEOTIDE SEQUENCE [LARGE SCALE GENOMIC DNA]</scope>
    <source>
        <strain evidence="1 2">SAb67</strain>
    </source>
</reference>
<sequence>MDEKNTKAETNKYAELRRTQYEIDEVTVDGKTFTVINAFPTDTDVTVEDRLRYLVKVS</sequence>
<protein>
    <submittedName>
        <fullName evidence="1">Uncharacterized protein</fullName>
    </submittedName>
</protein>
<name>A0A315YM21_RUMFL</name>
<gene>
    <name evidence="1" type="ORF">IE37_01791</name>
</gene>
<dbReference type="EMBL" id="QGDI01000006">
    <property type="protein sequence ID" value="PWJ12706.1"/>
    <property type="molecule type" value="Genomic_DNA"/>
</dbReference>
<evidence type="ECO:0000313" key="1">
    <source>
        <dbReference type="EMBL" id="PWJ12706.1"/>
    </source>
</evidence>
<comment type="caution">
    <text evidence="1">The sequence shown here is derived from an EMBL/GenBank/DDBJ whole genome shotgun (WGS) entry which is preliminary data.</text>
</comment>
<proteinExistence type="predicted"/>
<dbReference type="Proteomes" id="UP000245720">
    <property type="component" value="Unassembled WGS sequence"/>
</dbReference>
<evidence type="ECO:0000313" key="2">
    <source>
        <dbReference type="Proteomes" id="UP000245720"/>
    </source>
</evidence>
<organism evidence="1 2">
    <name type="scientific">Ruminococcus flavefaciens</name>
    <dbReference type="NCBI Taxonomy" id="1265"/>
    <lineage>
        <taxon>Bacteria</taxon>
        <taxon>Bacillati</taxon>
        <taxon>Bacillota</taxon>
        <taxon>Clostridia</taxon>
        <taxon>Eubacteriales</taxon>
        <taxon>Oscillospiraceae</taxon>
        <taxon>Ruminococcus</taxon>
    </lineage>
</organism>
<dbReference type="AlphaFoldDB" id="A0A315YM21"/>